<dbReference type="PANTHER" id="PTHR36512:SF3">
    <property type="entry name" value="BLR5678 PROTEIN"/>
    <property type="match status" value="1"/>
</dbReference>
<proteinExistence type="inferred from homology"/>
<name>A0A8K0L223_9PEZI</name>
<accession>A0A8K0L223</accession>
<comment type="similarity">
    <text evidence="1">Belongs to the peptidase S58 family.</text>
</comment>
<dbReference type="GO" id="GO:0004177">
    <property type="term" value="F:aminopeptidase activity"/>
    <property type="evidence" value="ECO:0007669"/>
    <property type="project" value="TreeGrafter"/>
</dbReference>
<evidence type="ECO:0000256" key="1">
    <source>
        <dbReference type="ARBA" id="ARBA00007068"/>
    </source>
</evidence>
<dbReference type="OrthoDB" id="2107894at2759"/>
<evidence type="ECO:0000313" key="2">
    <source>
        <dbReference type="EMBL" id="KAG8627500.1"/>
    </source>
</evidence>
<sequence length="377" mass="40370">MRIRDLGYSPGVMPTGPKNTILDVPGVGLAQVTVPTDPENEKAAKEQGKPCAVKGLTVILPRPKDKCWLPSHAGTHIFNGNGELTGRTPIADWGSINMPIVFTNSCSVGVCFDGAQDFMMDVQEKQGADLMAMARRYGTPNVGETADWWINSKLRQTRLRPEDVKRCFDQIKTGEEGGEVQEGSSGGGAGMMCNGYKGGTGTSSRLVGGDFGGIEYTVGVLAQTNYGRQQDLQIGGVPIGRLLEKEGQRPPADVKKSETAQGRVEAGSLLVLIMTDAPLLPHHGDIFLGVSTSEHEGELLRDKDGKIGKTTETYPVNVVKNESIDAYFEAVGEATEEAILNSMVGSRDGMLACDGNFVDGLPVDRVKELLAKYLIVV</sequence>
<organism evidence="2 3">
    <name type="scientific">Elsinoe batatas</name>
    <dbReference type="NCBI Taxonomy" id="2601811"/>
    <lineage>
        <taxon>Eukaryota</taxon>
        <taxon>Fungi</taxon>
        <taxon>Dikarya</taxon>
        <taxon>Ascomycota</taxon>
        <taxon>Pezizomycotina</taxon>
        <taxon>Dothideomycetes</taxon>
        <taxon>Dothideomycetidae</taxon>
        <taxon>Myriangiales</taxon>
        <taxon>Elsinoaceae</taxon>
        <taxon>Elsinoe</taxon>
    </lineage>
</organism>
<protein>
    <recommendedName>
        <fullName evidence="4">Peptidase family S58</fullName>
    </recommendedName>
</protein>
<evidence type="ECO:0000313" key="3">
    <source>
        <dbReference type="Proteomes" id="UP000809789"/>
    </source>
</evidence>
<reference evidence="2" key="1">
    <citation type="submission" date="2021-07" db="EMBL/GenBank/DDBJ databases">
        <title>Elsinoe batatas strain:CRI-CJ2 Genome sequencing and assembly.</title>
        <authorList>
            <person name="Huang L."/>
        </authorList>
    </citation>
    <scope>NUCLEOTIDE SEQUENCE</scope>
    <source>
        <strain evidence="2">CRI-CJ2</strain>
    </source>
</reference>
<comment type="caution">
    <text evidence="2">The sequence shown here is derived from an EMBL/GenBank/DDBJ whole genome shotgun (WGS) entry which is preliminary data.</text>
</comment>
<dbReference type="Gene3D" id="3.60.70.12">
    <property type="entry name" value="L-amino peptidase D-ALA esterase/amidase"/>
    <property type="match status" value="2"/>
</dbReference>
<dbReference type="Proteomes" id="UP000809789">
    <property type="component" value="Unassembled WGS sequence"/>
</dbReference>
<dbReference type="EMBL" id="JAESVG020000005">
    <property type="protein sequence ID" value="KAG8627500.1"/>
    <property type="molecule type" value="Genomic_DNA"/>
</dbReference>
<dbReference type="InterPro" id="IPR016117">
    <property type="entry name" value="ArgJ-like_dom_sf"/>
</dbReference>
<dbReference type="InterPro" id="IPR005321">
    <property type="entry name" value="Peptidase_S58_DmpA"/>
</dbReference>
<dbReference type="PANTHER" id="PTHR36512">
    <property type="entry name" value="D-AMINOPEPTIDASE"/>
    <property type="match status" value="1"/>
</dbReference>
<dbReference type="AlphaFoldDB" id="A0A8K0L223"/>
<dbReference type="Pfam" id="PF03576">
    <property type="entry name" value="Peptidase_S58"/>
    <property type="match status" value="2"/>
</dbReference>
<gene>
    <name evidence="2" type="ORF">KVT40_004983</name>
</gene>
<keyword evidence="3" id="KW-1185">Reference proteome</keyword>
<dbReference type="SUPFAM" id="SSF56266">
    <property type="entry name" value="DmpA/ArgJ-like"/>
    <property type="match status" value="1"/>
</dbReference>
<evidence type="ECO:0008006" key="4">
    <source>
        <dbReference type="Google" id="ProtNLM"/>
    </source>
</evidence>